<evidence type="ECO:0000313" key="3">
    <source>
        <dbReference type="Proteomes" id="UP001055057"/>
    </source>
</evidence>
<proteinExistence type="predicted"/>
<protein>
    <submittedName>
        <fullName evidence="2">Uncharacterized protein</fullName>
    </submittedName>
</protein>
<organism evidence="2 3">
    <name type="scientific">Methylobacterium trifolii</name>
    <dbReference type="NCBI Taxonomy" id="1003092"/>
    <lineage>
        <taxon>Bacteria</taxon>
        <taxon>Pseudomonadati</taxon>
        <taxon>Pseudomonadota</taxon>
        <taxon>Alphaproteobacteria</taxon>
        <taxon>Hyphomicrobiales</taxon>
        <taxon>Methylobacteriaceae</taxon>
        <taxon>Methylobacterium</taxon>
    </lineage>
</organism>
<dbReference type="EMBL" id="BPRB01000235">
    <property type="protein sequence ID" value="GJE61653.1"/>
    <property type="molecule type" value="Genomic_DNA"/>
</dbReference>
<comment type="caution">
    <text evidence="2">The sequence shown here is derived from an EMBL/GenBank/DDBJ whole genome shotgun (WGS) entry which is preliminary data.</text>
</comment>
<sequence length="190" mass="20001">MVGCPVSGMADDPAPPRTKPSTRVLISQGTAAALAFFTTREDASRGVLGPRSWSCHGQSGSDGDVLYVVPSEAVLDQENGGYKGPMIRRRVAEGSTSGRFEVARVAGRIFPQARRFAEGVRSEGMDDAGAYVFTLWPADGVEKLSDGVAVYTTPGGSRGIGHQGKPPYGPDDTTGVVMFETSSEGDPYLL</sequence>
<name>A0ABQ4U3R2_9HYPH</name>
<reference evidence="2" key="1">
    <citation type="journal article" date="2021" name="Front. Microbiol.">
        <title>Comprehensive Comparative Genomics and Phenotyping of Methylobacterium Species.</title>
        <authorList>
            <person name="Alessa O."/>
            <person name="Ogura Y."/>
            <person name="Fujitani Y."/>
            <person name="Takami H."/>
            <person name="Hayashi T."/>
            <person name="Sahin N."/>
            <person name="Tani A."/>
        </authorList>
    </citation>
    <scope>NUCLEOTIDE SEQUENCE</scope>
    <source>
        <strain evidence="2">DSM 23632</strain>
    </source>
</reference>
<gene>
    <name evidence="2" type="ORF">MPOCJGCO_3776</name>
</gene>
<accession>A0ABQ4U3R2</accession>
<reference evidence="2" key="2">
    <citation type="submission" date="2021-08" db="EMBL/GenBank/DDBJ databases">
        <authorList>
            <person name="Tani A."/>
            <person name="Ola A."/>
            <person name="Ogura Y."/>
            <person name="Katsura K."/>
            <person name="Hayashi T."/>
        </authorList>
    </citation>
    <scope>NUCLEOTIDE SEQUENCE</scope>
    <source>
        <strain evidence="2">DSM 23632</strain>
    </source>
</reference>
<dbReference type="Proteomes" id="UP001055057">
    <property type="component" value="Unassembled WGS sequence"/>
</dbReference>
<feature type="region of interest" description="Disordered" evidence="1">
    <location>
        <begin position="1"/>
        <end position="21"/>
    </location>
</feature>
<keyword evidence="3" id="KW-1185">Reference proteome</keyword>
<evidence type="ECO:0000313" key="2">
    <source>
        <dbReference type="EMBL" id="GJE61653.1"/>
    </source>
</evidence>
<evidence type="ECO:0000256" key="1">
    <source>
        <dbReference type="SAM" id="MobiDB-lite"/>
    </source>
</evidence>